<comment type="caution">
    <text evidence="1">The sequence shown here is derived from an EMBL/GenBank/DDBJ whole genome shotgun (WGS) entry which is preliminary data.</text>
</comment>
<dbReference type="AlphaFoldDB" id="A0A0V1N4K5"/>
<protein>
    <submittedName>
        <fullName evidence="1">Uncharacterized protein</fullName>
    </submittedName>
</protein>
<sequence>MYIRSRRLWRAIAAKETNECYLDVRSNIVVDGVLPHQNRRRLHRKLDKHHYFYSKRPITCCNSSKNVSPNDGKLTIFVKSSLETASCSYSTPGIKNGAKKK</sequence>
<reference evidence="1 2" key="1">
    <citation type="submission" date="2015-01" db="EMBL/GenBank/DDBJ databases">
        <title>Evolution of Trichinella species and genotypes.</title>
        <authorList>
            <person name="Korhonen P.K."/>
            <person name="Edoardo P."/>
            <person name="Giuseppe L.R."/>
            <person name="Gasser R.B."/>
        </authorList>
    </citation>
    <scope>NUCLEOTIDE SEQUENCE [LARGE SCALE GENOMIC DNA]</scope>
    <source>
        <strain evidence="1">ISS1980</strain>
    </source>
</reference>
<organism evidence="1 2">
    <name type="scientific">Trichinella papuae</name>
    <dbReference type="NCBI Taxonomy" id="268474"/>
    <lineage>
        <taxon>Eukaryota</taxon>
        <taxon>Metazoa</taxon>
        <taxon>Ecdysozoa</taxon>
        <taxon>Nematoda</taxon>
        <taxon>Enoplea</taxon>
        <taxon>Dorylaimia</taxon>
        <taxon>Trichinellida</taxon>
        <taxon>Trichinellidae</taxon>
        <taxon>Trichinella</taxon>
    </lineage>
</organism>
<gene>
    <name evidence="1" type="ORF">T10_3109</name>
</gene>
<dbReference type="EMBL" id="JYDO01000009">
    <property type="protein sequence ID" value="KRZ78916.1"/>
    <property type="molecule type" value="Genomic_DNA"/>
</dbReference>
<proteinExistence type="predicted"/>
<evidence type="ECO:0000313" key="2">
    <source>
        <dbReference type="Proteomes" id="UP000054843"/>
    </source>
</evidence>
<keyword evidence="2" id="KW-1185">Reference proteome</keyword>
<evidence type="ECO:0000313" key="1">
    <source>
        <dbReference type="EMBL" id="KRZ78916.1"/>
    </source>
</evidence>
<accession>A0A0V1N4K5</accession>
<name>A0A0V1N4K5_9BILA</name>
<dbReference type="Proteomes" id="UP000054843">
    <property type="component" value="Unassembled WGS sequence"/>
</dbReference>
<dbReference type="OrthoDB" id="5930094at2759"/>